<dbReference type="SUPFAM" id="SSF88946">
    <property type="entry name" value="Sigma2 domain of RNA polymerase sigma factors"/>
    <property type="match status" value="1"/>
</dbReference>
<evidence type="ECO:0000256" key="1">
    <source>
        <dbReference type="ARBA" id="ARBA00010641"/>
    </source>
</evidence>
<dbReference type="SUPFAM" id="SSF88659">
    <property type="entry name" value="Sigma3 and sigma4 domains of RNA polymerase sigma factors"/>
    <property type="match status" value="1"/>
</dbReference>
<dbReference type="InterPro" id="IPR014284">
    <property type="entry name" value="RNA_pol_sigma-70_dom"/>
</dbReference>
<evidence type="ECO:0000313" key="8">
    <source>
        <dbReference type="EMBL" id="RNL53020.1"/>
    </source>
</evidence>
<evidence type="ECO:0000259" key="6">
    <source>
        <dbReference type="Pfam" id="PF04542"/>
    </source>
</evidence>
<organism evidence="8 9">
    <name type="scientific">Pedobacter jejuensis</name>
    <dbReference type="NCBI Taxonomy" id="1268550"/>
    <lineage>
        <taxon>Bacteria</taxon>
        <taxon>Pseudomonadati</taxon>
        <taxon>Bacteroidota</taxon>
        <taxon>Sphingobacteriia</taxon>
        <taxon>Sphingobacteriales</taxon>
        <taxon>Sphingobacteriaceae</taxon>
        <taxon>Pedobacter</taxon>
    </lineage>
</organism>
<dbReference type="Pfam" id="PF04542">
    <property type="entry name" value="Sigma70_r2"/>
    <property type="match status" value="1"/>
</dbReference>
<dbReference type="PANTHER" id="PTHR43133:SF8">
    <property type="entry name" value="RNA POLYMERASE SIGMA FACTOR HI_1459-RELATED"/>
    <property type="match status" value="1"/>
</dbReference>
<dbReference type="GO" id="GO:0016987">
    <property type="term" value="F:sigma factor activity"/>
    <property type="evidence" value="ECO:0007669"/>
    <property type="project" value="UniProtKB-KW"/>
</dbReference>
<dbReference type="PANTHER" id="PTHR43133">
    <property type="entry name" value="RNA POLYMERASE ECF-TYPE SIGMA FACTO"/>
    <property type="match status" value="1"/>
</dbReference>
<dbReference type="InterPro" id="IPR013325">
    <property type="entry name" value="RNA_pol_sigma_r2"/>
</dbReference>
<comment type="caution">
    <text evidence="8">The sequence shown here is derived from an EMBL/GenBank/DDBJ whole genome shotgun (WGS) entry which is preliminary data.</text>
</comment>
<dbReference type="NCBIfam" id="TIGR02937">
    <property type="entry name" value="sigma70-ECF"/>
    <property type="match status" value="1"/>
</dbReference>
<dbReference type="AlphaFoldDB" id="A0A3N0BUK2"/>
<reference evidence="8 9" key="1">
    <citation type="submission" date="2018-10" db="EMBL/GenBank/DDBJ databases">
        <title>Genome sequencing of Pedobacter jejuensis TNB23.</title>
        <authorList>
            <person name="Cho Y.-J."/>
            <person name="Cho A."/>
            <person name="Kim O.-S."/>
        </authorList>
    </citation>
    <scope>NUCLEOTIDE SEQUENCE [LARGE SCALE GENOMIC DNA]</scope>
    <source>
        <strain evidence="8 9">TNB23</strain>
    </source>
</reference>
<feature type="domain" description="RNA polymerase sigma-70 region 2" evidence="6">
    <location>
        <begin position="38"/>
        <end position="104"/>
    </location>
</feature>
<comment type="similarity">
    <text evidence="1">Belongs to the sigma-70 factor family. ECF subfamily.</text>
</comment>
<dbReference type="InterPro" id="IPR007630">
    <property type="entry name" value="RNA_pol_sigma70_r4"/>
</dbReference>
<evidence type="ECO:0000256" key="3">
    <source>
        <dbReference type="ARBA" id="ARBA00023082"/>
    </source>
</evidence>
<dbReference type="InterPro" id="IPR013324">
    <property type="entry name" value="RNA_pol_sigma_r3/r4-like"/>
</dbReference>
<dbReference type="EMBL" id="RBEE01000021">
    <property type="protein sequence ID" value="RNL53020.1"/>
    <property type="molecule type" value="Genomic_DNA"/>
</dbReference>
<keyword evidence="3" id="KW-0731">Sigma factor</keyword>
<gene>
    <name evidence="8" type="ORF">D7004_10690</name>
</gene>
<keyword evidence="4" id="KW-0238">DNA-binding</keyword>
<dbReference type="Proteomes" id="UP000274046">
    <property type="component" value="Unassembled WGS sequence"/>
</dbReference>
<evidence type="ECO:0000256" key="2">
    <source>
        <dbReference type="ARBA" id="ARBA00023015"/>
    </source>
</evidence>
<dbReference type="RefSeq" id="WP_123205852.1">
    <property type="nucleotide sequence ID" value="NZ_RBEE01000021.1"/>
</dbReference>
<dbReference type="OrthoDB" id="9790423at2"/>
<evidence type="ECO:0000256" key="4">
    <source>
        <dbReference type="ARBA" id="ARBA00023125"/>
    </source>
</evidence>
<dbReference type="Gene3D" id="1.10.1740.10">
    <property type="match status" value="1"/>
</dbReference>
<protein>
    <submittedName>
        <fullName evidence="8">Sigma-70 family RNA polymerase sigma factor</fullName>
    </submittedName>
</protein>
<dbReference type="InterPro" id="IPR036388">
    <property type="entry name" value="WH-like_DNA-bd_sf"/>
</dbReference>
<feature type="domain" description="RNA polymerase sigma-70 region 4" evidence="7">
    <location>
        <begin position="143"/>
        <end position="181"/>
    </location>
</feature>
<evidence type="ECO:0000259" key="7">
    <source>
        <dbReference type="Pfam" id="PF04545"/>
    </source>
</evidence>
<dbReference type="GO" id="GO:0003677">
    <property type="term" value="F:DNA binding"/>
    <property type="evidence" value="ECO:0007669"/>
    <property type="project" value="UniProtKB-KW"/>
</dbReference>
<keyword evidence="2" id="KW-0805">Transcription regulation</keyword>
<dbReference type="Pfam" id="PF04545">
    <property type="entry name" value="Sigma70_r4"/>
    <property type="match status" value="1"/>
</dbReference>
<keyword evidence="9" id="KW-1185">Reference proteome</keyword>
<dbReference type="GO" id="GO:0006352">
    <property type="term" value="P:DNA-templated transcription initiation"/>
    <property type="evidence" value="ECO:0007669"/>
    <property type="project" value="InterPro"/>
</dbReference>
<dbReference type="InterPro" id="IPR039425">
    <property type="entry name" value="RNA_pol_sigma-70-like"/>
</dbReference>
<evidence type="ECO:0000313" key="9">
    <source>
        <dbReference type="Proteomes" id="UP000274046"/>
    </source>
</evidence>
<sequence length="192" mass="22054">MPVTFYLKNIPNTGNFLVKTNNVSGQSKHGDDVLLSTLFRNHSAELLTTISKIIPQIETAEDILQDTFLKVKTCIHSYNADRSQLLTWSKTIARNTALDYLRLKSSRNSRLNQSIDFSQAELGSRYICSINIDRIGLNQLFFALSDEQLNILKLFYYEGYTHEEISEELAIPLGTIKTRIRMSIIILRKFFN</sequence>
<dbReference type="InterPro" id="IPR007627">
    <property type="entry name" value="RNA_pol_sigma70_r2"/>
</dbReference>
<dbReference type="Gene3D" id="1.10.10.10">
    <property type="entry name" value="Winged helix-like DNA-binding domain superfamily/Winged helix DNA-binding domain"/>
    <property type="match status" value="1"/>
</dbReference>
<name>A0A3N0BUK2_9SPHI</name>
<evidence type="ECO:0000256" key="5">
    <source>
        <dbReference type="ARBA" id="ARBA00023163"/>
    </source>
</evidence>
<keyword evidence="5" id="KW-0804">Transcription</keyword>
<dbReference type="CDD" id="cd06171">
    <property type="entry name" value="Sigma70_r4"/>
    <property type="match status" value="1"/>
</dbReference>
<proteinExistence type="inferred from homology"/>
<accession>A0A3N0BUK2</accession>